<keyword evidence="2" id="KW-0812">Transmembrane</keyword>
<evidence type="ECO:0000259" key="3">
    <source>
        <dbReference type="Pfam" id="PF13454"/>
    </source>
</evidence>
<dbReference type="Gene3D" id="3.50.50.60">
    <property type="entry name" value="FAD/NAD(P)-binding domain"/>
    <property type="match status" value="1"/>
</dbReference>
<evidence type="ECO:0000256" key="1">
    <source>
        <dbReference type="SAM" id="MobiDB-lite"/>
    </source>
</evidence>
<dbReference type="InterPro" id="IPR052189">
    <property type="entry name" value="L-asp_N-monooxygenase_NS-form"/>
</dbReference>
<evidence type="ECO:0000256" key="2">
    <source>
        <dbReference type="SAM" id="Phobius"/>
    </source>
</evidence>
<organism evidence="4 5">
    <name type="scientific">Mesorhizobium escarrei</name>
    <dbReference type="NCBI Taxonomy" id="666018"/>
    <lineage>
        <taxon>Bacteria</taxon>
        <taxon>Pseudomonadati</taxon>
        <taxon>Pseudomonadota</taxon>
        <taxon>Alphaproteobacteria</taxon>
        <taxon>Hyphomicrobiales</taxon>
        <taxon>Phyllobacteriaceae</taxon>
        <taxon>Mesorhizobium</taxon>
    </lineage>
</organism>
<dbReference type="PANTHER" id="PTHR40254">
    <property type="entry name" value="BLR0577 PROTEIN"/>
    <property type="match status" value="1"/>
</dbReference>
<keyword evidence="2" id="KW-1133">Transmembrane helix</keyword>
<reference evidence="4 5" key="1">
    <citation type="submission" date="2022-03" db="EMBL/GenBank/DDBJ databases">
        <authorList>
            <person name="Brunel B."/>
        </authorList>
    </citation>
    <scope>NUCLEOTIDE SEQUENCE [LARGE SCALE GENOMIC DNA]</scope>
    <source>
        <strain evidence="4">STM5069sample</strain>
    </source>
</reference>
<dbReference type="PANTHER" id="PTHR40254:SF1">
    <property type="entry name" value="BLR0577 PROTEIN"/>
    <property type="match status" value="1"/>
</dbReference>
<dbReference type="EC" id="3.1.2.6" evidence="4"/>
<dbReference type="Proteomes" id="UP001153050">
    <property type="component" value="Unassembled WGS sequence"/>
</dbReference>
<keyword evidence="5" id="KW-1185">Reference proteome</keyword>
<dbReference type="InterPro" id="IPR036188">
    <property type="entry name" value="FAD/NAD-bd_sf"/>
</dbReference>
<dbReference type="Gene3D" id="3.50.50.100">
    <property type="match status" value="1"/>
</dbReference>
<feature type="transmembrane region" description="Helical" evidence="2">
    <location>
        <begin position="12"/>
        <end position="30"/>
    </location>
</feature>
<feature type="region of interest" description="Disordered" evidence="1">
    <location>
        <begin position="404"/>
        <end position="424"/>
    </location>
</feature>
<dbReference type="Pfam" id="PF13454">
    <property type="entry name" value="NAD_binding_9"/>
    <property type="match status" value="1"/>
</dbReference>
<dbReference type="InterPro" id="IPR038732">
    <property type="entry name" value="HpyO/CreE_NAD-binding"/>
</dbReference>
<evidence type="ECO:0000313" key="4">
    <source>
        <dbReference type="EMBL" id="CAH2398469.1"/>
    </source>
</evidence>
<feature type="domain" description="FAD-dependent urate hydroxylase HpyO/Asp monooxygenase CreE-like FAD/NAD(P)-binding" evidence="3">
    <location>
        <begin position="14"/>
        <end position="161"/>
    </location>
</feature>
<gene>
    <name evidence="4" type="ORF">MES5069_200024</name>
</gene>
<dbReference type="SUPFAM" id="SSF51905">
    <property type="entry name" value="FAD/NAD(P)-binding domain"/>
    <property type="match status" value="1"/>
</dbReference>
<comment type="caution">
    <text evidence="4">The sequence shown here is derived from an EMBL/GenBank/DDBJ whole genome shotgun (WGS) entry which is preliminary data.</text>
</comment>
<proteinExistence type="predicted"/>
<dbReference type="GO" id="GO:0004416">
    <property type="term" value="F:hydroxyacylglutathione hydrolase activity"/>
    <property type="evidence" value="ECO:0007669"/>
    <property type="project" value="UniProtKB-EC"/>
</dbReference>
<protein>
    <submittedName>
        <fullName evidence="4">Hydroxyacylglutathione hydrolase</fullName>
        <ecNumber evidence="4">3.1.2.6</ecNumber>
    </submittedName>
</protein>
<name>A0ABM9DP93_9HYPH</name>
<evidence type="ECO:0000313" key="5">
    <source>
        <dbReference type="Proteomes" id="UP001153050"/>
    </source>
</evidence>
<accession>A0ABM9DP93</accession>
<keyword evidence="2" id="KW-0472">Membrane</keyword>
<dbReference type="EMBL" id="CAKXZT010000113">
    <property type="protein sequence ID" value="CAH2398469.1"/>
    <property type="molecule type" value="Genomic_DNA"/>
</dbReference>
<sequence length="497" mass="54706">MTGRANSIVPNSIVIVGGGASGVVLAAHLLKSPNPDLRVTLIEKRPHFGQGIAYSTLLSAHVLNVSAAGMSAYADDHGNFWRWLLERGLATPAQAPVYAPRSVYARYLKELLDELEARETGRLRLIREESLSISPTGSGVEVALANGTSVVAHIAVLATGHDEEPGAGHGHAIRMGSDADTVLDPEARVLVLGTGLSMVDAFLSLEQRGHRGEIIAVSRRGLLPSPHRKGNPIKLDVADIPLGTQLSYFVGWFRDLIRENQKAGIDWRDIVDGLRPFNQKIWQNWPSSAKRRFVEHTKAWWDIHRHRMAPEVYGRVTEAVQSGRIRLVAGRVVGINAGDEFTVEVQSRHTQNIETFDVARIYDCTGIARDISTTSNSVVRSLVDRGLARPDPLRLGLDVSQLRGDRQRRHRLGQDPGGRAADPRHLLRDRRHTGHPHTVRAAEPAAAGLRYEVGALRRPLCPAGHLPLKGGDRQFQRPVSLQRWRLAKADVRSDLPP</sequence>
<keyword evidence="4" id="KW-0378">Hydrolase</keyword>